<evidence type="ECO:0008006" key="4">
    <source>
        <dbReference type="Google" id="ProtNLM"/>
    </source>
</evidence>
<comment type="caution">
    <text evidence="2">The sequence shown here is derived from an EMBL/GenBank/DDBJ whole genome shotgun (WGS) entry which is preliminary data.</text>
</comment>
<keyword evidence="3" id="KW-1185">Reference proteome</keyword>
<gene>
    <name evidence="2" type="ORF">OUY18_01895</name>
</gene>
<evidence type="ECO:0000313" key="3">
    <source>
        <dbReference type="Proteomes" id="UP001082703"/>
    </source>
</evidence>
<dbReference type="Proteomes" id="UP001082703">
    <property type="component" value="Unassembled WGS sequence"/>
</dbReference>
<dbReference type="RefSeq" id="WP_268057018.1">
    <property type="nucleotide sequence ID" value="NZ_JAPOHA010000002.1"/>
</dbReference>
<sequence length="93" mass="10034">MENLASLGPCELIVLAALFTVAIADDLDSGELNVLGNFISAVGSLVSTWAAQKEQLATSKESADSNTAMEELKNQIQCLQDNCNLLEQRLQHK</sequence>
<reference evidence="2 3" key="1">
    <citation type="submission" date="2022-11" db="EMBL/GenBank/DDBJ databases">
        <authorList>
            <person name="Caiyu Z."/>
        </authorList>
    </citation>
    <scope>NUCLEOTIDE SEQUENCE [LARGE SCALE GENOMIC DNA]</scope>
    <source>
        <strain evidence="2 3">YR-4</strain>
    </source>
</reference>
<accession>A0ABT4BST9</accession>
<organism evidence="2 3">
    <name type="scientific">Caproiciproducens galactitolivorans</name>
    <dbReference type="NCBI Taxonomy" id="642589"/>
    <lineage>
        <taxon>Bacteria</taxon>
        <taxon>Bacillati</taxon>
        <taxon>Bacillota</taxon>
        <taxon>Clostridia</taxon>
        <taxon>Eubacteriales</taxon>
        <taxon>Acutalibacteraceae</taxon>
        <taxon>Caproiciproducens</taxon>
    </lineage>
</organism>
<evidence type="ECO:0000313" key="2">
    <source>
        <dbReference type="EMBL" id="MCY1713006.1"/>
    </source>
</evidence>
<protein>
    <recommendedName>
        <fullName evidence="4">Holin family protein</fullName>
    </recommendedName>
</protein>
<evidence type="ECO:0000256" key="1">
    <source>
        <dbReference type="SAM" id="Coils"/>
    </source>
</evidence>
<dbReference type="EMBL" id="JAPOHA010000002">
    <property type="protein sequence ID" value="MCY1713006.1"/>
    <property type="molecule type" value="Genomic_DNA"/>
</dbReference>
<proteinExistence type="predicted"/>
<name>A0ABT4BST9_9FIRM</name>
<feature type="coiled-coil region" evidence="1">
    <location>
        <begin position="62"/>
        <end position="89"/>
    </location>
</feature>
<keyword evidence="1" id="KW-0175">Coiled coil</keyword>